<dbReference type="Proteomes" id="UP000275076">
    <property type="component" value="Unassembled WGS sequence"/>
</dbReference>
<dbReference type="OrthoDB" id="2390164at2"/>
<reference evidence="1 2" key="1">
    <citation type="submission" date="2018-10" db="EMBL/GenBank/DDBJ databases">
        <title>Draft genome sequence of Bacillus salarius IM0101, isolated from a hypersaline soil in Inner Mongolia, China.</title>
        <authorList>
            <person name="Yamprayoonswat W."/>
            <person name="Boonvisut S."/>
            <person name="Jumpathong W."/>
            <person name="Sittihan S."/>
            <person name="Ruangsuj P."/>
            <person name="Wanthongcharoen S."/>
            <person name="Thongpramul N."/>
            <person name="Pimmason S."/>
            <person name="Yu B."/>
            <person name="Yasawong M."/>
        </authorList>
    </citation>
    <scope>NUCLEOTIDE SEQUENCE [LARGE SCALE GENOMIC DNA]</scope>
    <source>
        <strain evidence="1 2">IM0101</strain>
    </source>
</reference>
<keyword evidence="2" id="KW-1185">Reference proteome</keyword>
<comment type="caution">
    <text evidence="1">The sequence shown here is derived from an EMBL/GenBank/DDBJ whole genome shotgun (WGS) entry which is preliminary data.</text>
</comment>
<accession>A0A3R9PY76</accession>
<sequence length="113" mass="12585">MKKRVLIIGGVLFAAIVISGFFIPVQLSAPPDVRTIVDHTNQIYVSPTCFNDAQLSNYLQESDLGEAQQLNYNAESDCTRNSLVEKDVTLNIALLKMLGVVRGKWSSDVWEKQ</sequence>
<organism evidence="1 2">
    <name type="scientific">Salibacterium salarium</name>
    <dbReference type="NCBI Taxonomy" id="284579"/>
    <lineage>
        <taxon>Bacteria</taxon>
        <taxon>Bacillati</taxon>
        <taxon>Bacillota</taxon>
        <taxon>Bacilli</taxon>
        <taxon>Bacillales</taxon>
        <taxon>Bacillaceae</taxon>
    </lineage>
</organism>
<dbReference type="EMBL" id="RBVX01000059">
    <property type="protein sequence ID" value="RSL29599.1"/>
    <property type="molecule type" value="Genomic_DNA"/>
</dbReference>
<dbReference type="AlphaFoldDB" id="A0A3R9PY76"/>
<dbReference type="RefSeq" id="WP_125562217.1">
    <property type="nucleotide sequence ID" value="NZ_RBVX01000059.1"/>
</dbReference>
<evidence type="ECO:0000313" key="1">
    <source>
        <dbReference type="EMBL" id="RSL29599.1"/>
    </source>
</evidence>
<protein>
    <submittedName>
        <fullName evidence="1">Uncharacterized protein</fullName>
    </submittedName>
</protein>
<name>A0A3R9PY76_9BACI</name>
<proteinExistence type="predicted"/>
<evidence type="ECO:0000313" key="2">
    <source>
        <dbReference type="Proteomes" id="UP000275076"/>
    </source>
</evidence>
<gene>
    <name evidence="1" type="ORF">D7Z54_30360</name>
</gene>